<evidence type="ECO:0000313" key="4">
    <source>
        <dbReference type="EMBL" id="KYC51269.1"/>
    </source>
</evidence>
<dbReference type="EMBL" id="LNJC01000002">
    <property type="protein sequence ID" value="KYC51269.1"/>
    <property type="molecule type" value="Genomic_DNA"/>
</dbReference>
<accession>A0A150J214</accession>
<dbReference type="EMBL" id="LNGE01000002">
    <property type="protein sequence ID" value="KYC46271.1"/>
    <property type="molecule type" value="Genomic_DNA"/>
</dbReference>
<evidence type="ECO:0000256" key="1">
    <source>
        <dbReference type="SAM" id="Phobius"/>
    </source>
</evidence>
<feature type="transmembrane region" description="Helical" evidence="1">
    <location>
        <begin position="12"/>
        <end position="30"/>
    </location>
</feature>
<feature type="transmembrane region" description="Helical" evidence="1">
    <location>
        <begin position="51"/>
        <end position="75"/>
    </location>
</feature>
<keyword evidence="1" id="KW-0472">Membrane</keyword>
<reference evidence="5 6" key="1">
    <citation type="journal article" date="2016" name="ISME J.">
        <title>Chasing the elusive Euryarchaeota class WSA2: genomes reveal a uniquely fastidious methyl-reducing methanogen.</title>
        <authorList>
            <person name="Nobu M.K."/>
            <person name="Narihiro T."/>
            <person name="Kuroda K."/>
            <person name="Mei R."/>
            <person name="Liu W.T."/>
        </authorList>
    </citation>
    <scope>NUCLEOTIDE SEQUENCE [LARGE SCALE GENOMIC DNA]</scope>
    <source>
        <strain evidence="2">B03fssc0709_Meth_Bin005</strain>
        <strain evidence="3">B15fssc0709_Meth_Bin003</strain>
        <strain evidence="4">BMIXfssc0709_Meth_Bin006</strain>
    </source>
</reference>
<protein>
    <submittedName>
        <fullName evidence="3">Hydrogenase subunit EhbC</fullName>
    </submittedName>
</protein>
<proteinExistence type="predicted"/>
<keyword evidence="1" id="KW-0812">Transmembrane</keyword>
<accession>A0A150IU78</accession>
<dbReference type="Proteomes" id="UP000091929">
    <property type="component" value="Unassembled WGS sequence"/>
</dbReference>
<evidence type="ECO:0000313" key="2">
    <source>
        <dbReference type="EMBL" id="KYC46271.1"/>
    </source>
</evidence>
<dbReference type="Proteomes" id="UP000092403">
    <property type="component" value="Unassembled WGS sequence"/>
</dbReference>
<dbReference type="EMBL" id="LNGF01000003">
    <property type="protein sequence ID" value="KYC48561.1"/>
    <property type="molecule type" value="Genomic_DNA"/>
</dbReference>
<dbReference type="Proteomes" id="UP000092401">
    <property type="component" value="Unassembled WGS sequence"/>
</dbReference>
<sequence length="95" mass="10621">MNIYSFMELILPYFYLIAGIGLIGVALGLFRFGQRKNIVYARLHILGVMDVVCILVIIFLGNPVAILAALAHFFLMPFAVHSISWADLTEADDYV</sequence>
<evidence type="ECO:0000313" key="5">
    <source>
        <dbReference type="Proteomes" id="UP000091929"/>
    </source>
</evidence>
<dbReference type="AlphaFoldDB" id="A0A150IU78"/>
<organism evidence="3 5">
    <name type="scientific">Candidatus Methanofastidiosum methylothiophilum</name>
    <dbReference type="NCBI Taxonomy" id="1705564"/>
    <lineage>
        <taxon>Archaea</taxon>
        <taxon>Methanobacteriati</taxon>
        <taxon>Methanobacteriota</taxon>
        <taxon>Stenosarchaea group</taxon>
        <taxon>Candidatus Methanofastidiosia</taxon>
        <taxon>Candidatus Methanofastidiosales</taxon>
        <taxon>Candidatus Methanofastidiosaceae</taxon>
        <taxon>Candidatus Methanofastidiosum</taxon>
    </lineage>
</organism>
<accession>A0A150IML7</accession>
<keyword evidence="1" id="KW-1133">Transmembrane helix</keyword>
<gene>
    <name evidence="2" type="ORF">APG10_00141</name>
    <name evidence="3" type="ORF">APG11_00232</name>
    <name evidence="4" type="ORF">APG12_00194</name>
</gene>
<comment type="caution">
    <text evidence="3">The sequence shown here is derived from an EMBL/GenBank/DDBJ whole genome shotgun (WGS) entry which is preliminary data.</text>
</comment>
<evidence type="ECO:0000313" key="3">
    <source>
        <dbReference type="EMBL" id="KYC48561.1"/>
    </source>
</evidence>
<name>A0A150IU78_9EURY</name>
<evidence type="ECO:0000313" key="6">
    <source>
        <dbReference type="Proteomes" id="UP000092401"/>
    </source>
</evidence>